<proteinExistence type="predicted"/>
<dbReference type="EMBL" id="CADCXU010015034">
    <property type="protein sequence ID" value="CAB0004477.1"/>
    <property type="molecule type" value="Genomic_DNA"/>
</dbReference>
<dbReference type="AlphaFoldDB" id="A0A6H5GKG6"/>
<dbReference type="OrthoDB" id="10046764at2759"/>
<organism evidence="2 3">
    <name type="scientific">Nesidiocoris tenuis</name>
    <dbReference type="NCBI Taxonomy" id="355587"/>
    <lineage>
        <taxon>Eukaryota</taxon>
        <taxon>Metazoa</taxon>
        <taxon>Ecdysozoa</taxon>
        <taxon>Arthropoda</taxon>
        <taxon>Hexapoda</taxon>
        <taxon>Insecta</taxon>
        <taxon>Pterygota</taxon>
        <taxon>Neoptera</taxon>
        <taxon>Paraneoptera</taxon>
        <taxon>Hemiptera</taxon>
        <taxon>Heteroptera</taxon>
        <taxon>Panheteroptera</taxon>
        <taxon>Cimicomorpha</taxon>
        <taxon>Miridae</taxon>
        <taxon>Dicyphina</taxon>
        <taxon>Nesidiocoris</taxon>
    </lineage>
</organism>
<feature type="region of interest" description="Disordered" evidence="1">
    <location>
        <begin position="48"/>
        <end position="79"/>
    </location>
</feature>
<reference evidence="2 3" key="1">
    <citation type="submission" date="2020-02" db="EMBL/GenBank/DDBJ databases">
        <authorList>
            <person name="Ferguson B K."/>
        </authorList>
    </citation>
    <scope>NUCLEOTIDE SEQUENCE [LARGE SCALE GENOMIC DNA]</scope>
</reference>
<evidence type="ECO:0000313" key="3">
    <source>
        <dbReference type="Proteomes" id="UP000479000"/>
    </source>
</evidence>
<sequence>MPQRNRPSLAVRQHVRDPLTACLDADSTYICTAYNSRCYVIQKVTPPVAHQNLNPNDDTGESGKAKKNSKGQEHEVVEPEFPQPKANFSLVIPFRELERHFLIIDWGVNNVRDRSWERTEQFRGRQGPPGATSVIGRKANARNGGLLYYFTLELELLSYFEPDLLELFYTLFCSLLNGVAEPLDSYSDGGALPLGGQAPPETVVPDANQPSPIAIDQLKQMLSSQLEYYFSSQTDDYEPTSDTGRWSGHHDEKWLPHAASDGQLGHSIRPDDSISPWTAEVPLQWDVDAAERQLQSSANILRLHDRT</sequence>
<name>A0A6H5GKG6_9HEMI</name>
<evidence type="ECO:0000313" key="2">
    <source>
        <dbReference type="EMBL" id="CAB0004477.1"/>
    </source>
</evidence>
<gene>
    <name evidence="2" type="ORF">NTEN_LOCUS9954</name>
</gene>
<dbReference type="Proteomes" id="UP000479000">
    <property type="component" value="Unassembled WGS sequence"/>
</dbReference>
<accession>A0A6H5GKG6</accession>
<evidence type="ECO:0000256" key="1">
    <source>
        <dbReference type="SAM" id="MobiDB-lite"/>
    </source>
</evidence>
<keyword evidence="3" id="KW-1185">Reference proteome</keyword>
<protein>
    <submittedName>
        <fullName evidence="2">Uncharacterized protein</fullName>
    </submittedName>
</protein>